<name>A0A8J8P1L6_HALGN</name>
<proteinExistence type="predicted"/>
<keyword evidence="1" id="KW-0812">Transmembrane</keyword>
<accession>A0A8J8P1L6</accession>
<reference evidence="2" key="1">
    <citation type="submission" date="2019-06" db="EMBL/GenBank/DDBJ databases">
        <authorList>
            <person name="Zheng W."/>
        </authorList>
    </citation>
    <scope>NUCLEOTIDE SEQUENCE</scope>
    <source>
        <strain evidence="2">QDHG01</strain>
    </source>
</reference>
<protein>
    <submittedName>
        <fullName evidence="2">Uncharacterized protein</fullName>
    </submittedName>
</protein>
<dbReference type="AlphaFoldDB" id="A0A8J8P1L6"/>
<keyword evidence="3" id="KW-1185">Reference proteome</keyword>
<evidence type="ECO:0000313" key="3">
    <source>
        <dbReference type="Proteomes" id="UP000785679"/>
    </source>
</evidence>
<organism evidence="2 3">
    <name type="scientific">Halteria grandinella</name>
    <dbReference type="NCBI Taxonomy" id="5974"/>
    <lineage>
        <taxon>Eukaryota</taxon>
        <taxon>Sar</taxon>
        <taxon>Alveolata</taxon>
        <taxon>Ciliophora</taxon>
        <taxon>Intramacronucleata</taxon>
        <taxon>Spirotrichea</taxon>
        <taxon>Stichotrichia</taxon>
        <taxon>Sporadotrichida</taxon>
        <taxon>Halteriidae</taxon>
        <taxon>Halteria</taxon>
    </lineage>
</organism>
<evidence type="ECO:0000256" key="1">
    <source>
        <dbReference type="SAM" id="Phobius"/>
    </source>
</evidence>
<comment type="caution">
    <text evidence="2">The sequence shown here is derived from an EMBL/GenBank/DDBJ whole genome shotgun (WGS) entry which is preliminary data.</text>
</comment>
<evidence type="ECO:0000313" key="2">
    <source>
        <dbReference type="EMBL" id="TNV84220.1"/>
    </source>
</evidence>
<keyword evidence="1" id="KW-1133">Transmembrane helix</keyword>
<dbReference type="EMBL" id="RRYP01003020">
    <property type="protein sequence ID" value="TNV84220.1"/>
    <property type="molecule type" value="Genomic_DNA"/>
</dbReference>
<feature type="transmembrane region" description="Helical" evidence="1">
    <location>
        <begin position="103"/>
        <end position="121"/>
    </location>
</feature>
<gene>
    <name evidence="2" type="ORF">FGO68_gene9353</name>
</gene>
<sequence>MSYCKQRSAAGSVYSGWHGLISSVWFLPSHKETPIPTHSQKSPQSALLFQPIQQVAVFSQRIVPNIGAALIQRGILCSLSKFYSQVRQSSALRMPEVESWRSFLMFFLSCELLVAVIYHLIHDLVEHRVRVGRGILLIGQSAGLILVMEGIDFVEFLLEVAPDIGSRRGQLSQIQTSIWPFGARLHIAGLRECLFLP</sequence>
<dbReference type="Proteomes" id="UP000785679">
    <property type="component" value="Unassembled WGS sequence"/>
</dbReference>
<keyword evidence="1" id="KW-0472">Membrane</keyword>
<feature type="transmembrane region" description="Helical" evidence="1">
    <location>
        <begin position="133"/>
        <end position="158"/>
    </location>
</feature>